<dbReference type="EMBL" id="JBBKYA010000002">
    <property type="protein sequence ID" value="MFD3275186.1"/>
    <property type="molecule type" value="Genomic_DNA"/>
</dbReference>
<comment type="caution">
    <text evidence="1">The sequence shown here is derived from an EMBL/GenBank/DDBJ whole genome shotgun (WGS) entry which is preliminary data.</text>
</comment>
<name>A0ABW6D046_9BACT</name>
<reference evidence="1 2" key="1">
    <citation type="submission" date="2024-03" db="EMBL/GenBank/DDBJ databases">
        <title>Aquirufa genome sequencing.</title>
        <authorList>
            <person name="Pitt A."/>
            <person name="Hahn M.W."/>
        </authorList>
    </citation>
    <scope>NUCLEOTIDE SEQUENCE [LARGE SCALE GENOMIC DNA]</scope>
    <source>
        <strain evidence="1 2">PLAD-142S6K</strain>
    </source>
</reference>
<dbReference type="Proteomes" id="UP001598114">
    <property type="component" value="Unassembled WGS sequence"/>
</dbReference>
<sequence>MNNNIQYEFNKALYSQGTKGIEVGTSTFQGKYANQVITNPFTIPNGDSIIGIHTLFMGEIYYFIGKHSMTFAREIIIQAYKHHMKEKSAAKRRETKKQIHKIIFEMVLGNPKEANGHEFSNAILNYIALDNSIMRKVLANKGQSMGFVNNISQNQTDYNLTMEMDYDMWERHSLIK</sequence>
<protein>
    <submittedName>
        <fullName evidence="1">Uncharacterized protein</fullName>
    </submittedName>
</protein>
<evidence type="ECO:0000313" key="2">
    <source>
        <dbReference type="Proteomes" id="UP001598114"/>
    </source>
</evidence>
<dbReference type="RefSeq" id="WP_377974961.1">
    <property type="nucleotide sequence ID" value="NZ_JBBKYA010000002.1"/>
</dbReference>
<proteinExistence type="predicted"/>
<gene>
    <name evidence="1" type="ORF">SKC38_02985</name>
</gene>
<organism evidence="1 2">
    <name type="scientific">Aquirufa echingensis</name>
    <dbReference type="NCBI Taxonomy" id="3096516"/>
    <lineage>
        <taxon>Bacteria</taxon>
        <taxon>Pseudomonadati</taxon>
        <taxon>Bacteroidota</taxon>
        <taxon>Cytophagia</taxon>
        <taxon>Cytophagales</taxon>
        <taxon>Flectobacillaceae</taxon>
        <taxon>Aquirufa</taxon>
    </lineage>
</organism>
<accession>A0ABW6D046</accession>
<evidence type="ECO:0000313" key="1">
    <source>
        <dbReference type="EMBL" id="MFD3275186.1"/>
    </source>
</evidence>
<keyword evidence="2" id="KW-1185">Reference proteome</keyword>